<dbReference type="Gene3D" id="2.60.120.650">
    <property type="entry name" value="Cupin"/>
    <property type="match status" value="1"/>
</dbReference>
<dbReference type="EMBL" id="DF196788">
    <property type="protein sequence ID" value="GAC76416.1"/>
    <property type="molecule type" value="Genomic_DNA"/>
</dbReference>
<evidence type="ECO:0000256" key="1">
    <source>
        <dbReference type="SAM" id="MobiDB-lite"/>
    </source>
</evidence>
<dbReference type="AlphaFoldDB" id="M9LS84"/>
<dbReference type="InterPro" id="IPR003347">
    <property type="entry name" value="JmjC_dom"/>
</dbReference>
<gene>
    <name evidence="3" type="ORF">PANT_22c00016</name>
</gene>
<feature type="domain" description="JmjC" evidence="2">
    <location>
        <begin position="131"/>
        <end position="282"/>
    </location>
</feature>
<sequence length="414" mass="45706">MAPSAIKKLWGPMYGSSVFENGRRIVEFINQHHDQHGQLRPVAPCQRRMLKTLFETVPAFSHVVHELMEGLESVVYFDCVTLAGDDEVHFADFVMRCTQPNGAPFSPQDRPYTAVQTQPLTNPMGLLRCNPRQPTLDMFPTFPFSPFAYFAREPERTVIANSAGAFTAPHIDIGFTSGFSTVIGGTKISITFDVSERNWKVMQRYQLQQPSWDQSIRLMRRELEGPRFNVLKAGDTIYIAPGQPHMVLSPTVSALYGCDAANPFIKEWDAILMGHQSMMWAIKNVLAKSGTFYLREAIRDLECGLNLWKNVKGLPQKRTDDTVAQSEVDNFVAEQEACLETARNILNHELEARLSANAPGPSDGPSAGPSVGSSVATEEAGPSVTTGEAGPSSSTQAAESSRPRKKAKASDRKK</sequence>
<accession>M9LS84</accession>
<name>M9LS84_PSEA3</name>
<organism evidence="3 4">
    <name type="scientific">Pseudozyma antarctica (strain T-34)</name>
    <name type="common">Yeast</name>
    <name type="synonym">Candida antarctica</name>
    <dbReference type="NCBI Taxonomy" id="1151754"/>
    <lineage>
        <taxon>Eukaryota</taxon>
        <taxon>Fungi</taxon>
        <taxon>Dikarya</taxon>
        <taxon>Basidiomycota</taxon>
        <taxon>Ustilaginomycotina</taxon>
        <taxon>Ustilaginomycetes</taxon>
        <taxon>Ustilaginales</taxon>
        <taxon>Ustilaginaceae</taxon>
        <taxon>Moesziomyces</taxon>
    </lineage>
</organism>
<evidence type="ECO:0000259" key="2">
    <source>
        <dbReference type="PROSITE" id="PS51184"/>
    </source>
</evidence>
<dbReference type="SUPFAM" id="SSF51197">
    <property type="entry name" value="Clavaminate synthase-like"/>
    <property type="match status" value="1"/>
</dbReference>
<evidence type="ECO:0000313" key="4">
    <source>
        <dbReference type="Proteomes" id="UP000011976"/>
    </source>
</evidence>
<dbReference type="Proteomes" id="UP000011976">
    <property type="component" value="Unassembled WGS sequence"/>
</dbReference>
<feature type="compositionally biased region" description="Low complexity" evidence="1">
    <location>
        <begin position="355"/>
        <end position="376"/>
    </location>
</feature>
<protein>
    <recommendedName>
        <fullName evidence="2">JmjC domain-containing protein</fullName>
    </recommendedName>
</protein>
<feature type="compositionally biased region" description="Basic residues" evidence="1">
    <location>
        <begin position="403"/>
        <end position="414"/>
    </location>
</feature>
<feature type="compositionally biased region" description="Polar residues" evidence="1">
    <location>
        <begin position="383"/>
        <end position="399"/>
    </location>
</feature>
<feature type="region of interest" description="Disordered" evidence="1">
    <location>
        <begin position="355"/>
        <end position="414"/>
    </location>
</feature>
<reference evidence="4" key="1">
    <citation type="journal article" date="2013" name="Genome Announc.">
        <title>Genome sequence of the basidiomycetous yeast Pseudozyma antarctica T-34, a producer of the glycolipid biosurfactants mannosylerythritol lipids.</title>
        <authorList>
            <person name="Morita T."/>
            <person name="Koike H."/>
            <person name="Koyama Y."/>
            <person name="Hagiwara H."/>
            <person name="Ito E."/>
            <person name="Fukuoka T."/>
            <person name="Imura T."/>
            <person name="Machida M."/>
            <person name="Kitamoto D."/>
        </authorList>
    </citation>
    <scope>NUCLEOTIDE SEQUENCE [LARGE SCALE GENOMIC DNA]</scope>
    <source>
        <strain evidence="4">T-34</strain>
    </source>
</reference>
<dbReference type="PROSITE" id="PS51184">
    <property type="entry name" value="JMJC"/>
    <property type="match status" value="1"/>
</dbReference>
<proteinExistence type="predicted"/>
<evidence type="ECO:0000313" key="3">
    <source>
        <dbReference type="EMBL" id="GAC76416.1"/>
    </source>
</evidence>